<protein>
    <recommendedName>
        <fullName evidence="3">PRTRC system protein B</fullName>
    </recommendedName>
</protein>
<reference evidence="1 2" key="1">
    <citation type="submission" date="2021-06" db="EMBL/GenBank/DDBJ databases">
        <title>Bacterium isolated from marine sediment.</title>
        <authorList>
            <person name="Zhu K.-L."/>
            <person name="Du Z.-J."/>
            <person name="Liang Q.-Y."/>
        </authorList>
    </citation>
    <scope>NUCLEOTIDE SEQUENCE [LARGE SCALE GENOMIC DNA]</scope>
    <source>
        <strain evidence="1 2">A346</strain>
    </source>
</reference>
<comment type="caution">
    <text evidence="1">The sequence shown here is derived from an EMBL/GenBank/DDBJ whole genome shotgun (WGS) entry which is preliminary data.</text>
</comment>
<dbReference type="Pfam" id="PF14460">
    <property type="entry name" value="Prok-E2_D"/>
    <property type="match status" value="1"/>
</dbReference>
<organism evidence="1 2">
    <name type="scientific">Marinobacterium weihaiense</name>
    <dbReference type="NCBI Taxonomy" id="2851016"/>
    <lineage>
        <taxon>Bacteria</taxon>
        <taxon>Pseudomonadati</taxon>
        <taxon>Pseudomonadota</taxon>
        <taxon>Gammaproteobacteria</taxon>
        <taxon>Oceanospirillales</taxon>
        <taxon>Oceanospirillaceae</taxon>
        <taxon>Marinobacterium</taxon>
    </lineage>
</organism>
<dbReference type="RefSeq" id="WP_217336177.1">
    <property type="nucleotide sequence ID" value="NZ_JAHQZT010000036.1"/>
</dbReference>
<dbReference type="InterPro" id="IPR032787">
    <property type="entry name" value="Prok-E2_D"/>
</dbReference>
<evidence type="ECO:0000313" key="1">
    <source>
        <dbReference type="EMBL" id="MBV0934780.1"/>
    </source>
</evidence>
<dbReference type="Proteomes" id="UP000755551">
    <property type="component" value="Unassembled WGS sequence"/>
</dbReference>
<accession>A0ABS6MEY4</accession>
<dbReference type="EMBL" id="JAHQZT010000036">
    <property type="protein sequence ID" value="MBV0934780.1"/>
    <property type="molecule type" value="Genomic_DNA"/>
</dbReference>
<keyword evidence="2" id="KW-1185">Reference proteome</keyword>
<gene>
    <name evidence="1" type="ORF">KTN04_15685</name>
</gene>
<proteinExistence type="predicted"/>
<evidence type="ECO:0008006" key="3">
    <source>
        <dbReference type="Google" id="ProtNLM"/>
    </source>
</evidence>
<evidence type="ECO:0000313" key="2">
    <source>
        <dbReference type="Proteomes" id="UP000755551"/>
    </source>
</evidence>
<name>A0ABS6MEY4_9GAMM</name>
<sequence>MHVNNEELIDNSLPVLPQAAFVLHGTAPRKTDIITLHAVKDGQLQIGDYVDPAAVVNMIQDANSDQRDHEIRLIPDNVLIDDAHYLVWYVRSARRPFHFRHGSGEKGHWHCQVRYPNLLFIADKCQRRIRIFALPDSSRPTMDSQLYHAPLFNLNSHGDLCRGTATLPESMSVSTMVEMESVFFDANGSHPNHNGTLNKATITKNKTLIGYWKAKAIADEWVRVSELNPYKTLAEVIREL</sequence>